<evidence type="ECO:0000259" key="9">
    <source>
        <dbReference type="PROSITE" id="PS51722"/>
    </source>
</evidence>
<dbReference type="PROSITE" id="PS00301">
    <property type="entry name" value="G_TR_1"/>
    <property type="match status" value="1"/>
</dbReference>
<evidence type="ECO:0000313" key="10">
    <source>
        <dbReference type="EMBL" id="SDC21501.1"/>
    </source>
</evidence>
<comment type="function">
    <text evidence="8">Increases the formation of ribosomal termination complexes and stimulates activities of RF-1 and RF-2. It binds guanine nucleotides and has strong preference for UGA stop codons. It may interact directly with the ribosome. The stimulation of RF-1 and RF-2 is significantly reduced by GTP and GDP, but not by GMP.</text>
</comment>
<dbReference type="GO" id="GO:0016150">
    <property type="term" value="F:translation release factor activity, codon nonspecific"/>
    <property type="evidence" value="ECO:0007669"/>
    <property type="project" value="TreeGrafter"/>
</dbReference>
<comment type="similarity">
    <text evidence="2 8">Belongs to the TRAFAC class translation factor GTPase superfamily. Classic translation factor GTPase family. PrfC subfamily.</text>
</comment>
<keyword evidence="5 8" id="KW-0648">Protein biosynthesis</keyword>
<dbReference type="PROSITE" id="PS51722">
    <property type="entry name" value="G_TR_2"/>
    <property type="match status" value="1"/>
</dbReference>
<dbReference type="InterPro" id="IPR009000">
    <property type="entry name" value="Transl_B-barrel_sf"/>
</dbReference>
<name>A0A1G6JS72_9FIRM</name>
<dbReference type="Pfam" id="PF16658">
    <property type="entry name" value="RF3_C"/>
    <property type="match status" value="1"/>
</dbReference>
<feature type="binding site" evidence="8">
    <location>
        <begin position="18"/>
        <end position="25"/>
    </location>
    <ligand>
        <name>GTP</name>
        <dbReference type="ChEBI" id="CHEBI:37565"/>
    </ligand>
</feature>
<dbReference type="EMBL" id="FMYW01000003">
    <property type="protein sequence ID" value="SDC21501.1"/>
    <property type="molecule type" value="Genomic_DNA"/>
</dbReference>
<evidence type="ECO:0000256" key="7">
    <source>
        <dbReference type="ARBA" id="ARBA00073639"/>
    </source>
</evidence>
<dbReference type="Pfam" id="PF22042">
    <property type="entry name" value="EF-G_D2"/>
    <property type="match status" value="1"/>
</dbReference>
<dbReference type="PRINTS" id="PR00315">
    <property type="entry name" value="ELONGATNFCT"/>
</dbReference>
<dbReference type="PANTHER" id="PTHR43556:SF2">
    <property type="entry name" value="PEPTIDE CHAIN RELEASE FACTOR RF3"/>
    <property type="match status" value="1"/>
</dbReference>
<dbReference type="InterPro" id="IPR038467">
    <property type="entry name" value="RF3_dom_3_sf"/>
</dbReference>
<dbReference type="NCBIfam" id="TIGR00231">
    <property type="entry name" value="small_GTP"/>
    <property type="match status" value="1"/>
</dbReference>
<proteinExistence type="inferred from homology"/>
<comment type="subcellular location">
    <subcellularLocation>
        <location evidence="1 8">Cytoplasm</location>
    </subcellularLocation>
</comment>
<dbReference type="InterPro" id="IPR027417">
    <property type="entry name" value="P-loop_NTPase"/>
</dbReference>
<dbReference type="NCBIfam" id="TIGR00503">
    <property type="entry name" value="prfC"/>
    <property type="match status" value="1"/>
</dbReference>
<dbReference type="CDD" id="cd04169">
    <property type="entry name" value="RF3"/>
    <property type="match status" value="1"/>
</dbReference>
<dbReference type="GO" id="GO:0005829">
    <property type="term" value="C:cytosol"/>
    <property type="evidence" value="ECO:0007669"/>
    <property type="project" value="TreeGrafter"/>
</dbReference>
<dbReference type="Gene3D" id="3.40.50.300">
    <property type="entry name" value="P-loop containing nucleotide triphosphate hydrolases"/>
    <property type="match status" value="1"/>
</dbReference>
<dbReference type="AlphaFoldDB" id="A0A1G6JS72"/>
<dbReference type="NCBIfam" id="NF001964">
    <property type="entry name" value="PRK00741.1"/>
    <property type="match status" value="1"/>
</dbReference>
<dbReference type="InterPro" id="IPR053905">
    <property type="entry name" value="EF-G-like_DII"/>
</dbReference>
<sequence length="536" mass="60992">MSELKEKIEKRRTFAIISHPDAGKTTLTEKLLLYGGAIHLAGSVKARKANKHAVSDWMEIEKQRGISVTSSVLQFDYQGFRVNILDTPGHQDFSEDTYRTLMAADSAVMLIDAAKGVEPQTKKLFWVCHRRHLPIFTFINKLDRFGREPLDLMEEVEKILQIKVYPITWPVGLDGKYKGVYNRLTREVSLFKTDASHGSKQLEEFSADIDDPRIKEMIGEELFEALLGDIELLDMAGEEFHIEDVLKGELTPMFFGSAMTNFGVQEFLEKFLEMSPAPQPRTLLNGDVLEPDNPLFSAFVFKIQANMNPAHRDRIAFMRICSGEFDKGMTVYHAQSGKPVKLAQPQQFLAQERTIVEKAYPGDIIGLFDPGIFGIGDSLSDEKLKLRFEDFPVFPAEIFARVQPKDSLKRKQFEKGILQLSQEGAVQVFTQKHVGLESFIVGVVGQLQLEVLEYRLKNEYNAQLVMTQLPFTVARWVYAEKPEDIEKLRGLDNGMLVYDKKDRPVILVNNEWALNWILQRNPGLEFLIVPSDKATV</sequence>
<dbReference type="Gene3D" id="2.40.30.10">
    <property type="entry name" value="Translation factors"/>
    <property type="match status" value="1"/>
</dbReference>
<evidence type="ECO:0000256" key="8">
    <source>
        <dbReference type="HAMAP-Rule" id="MF_00072"/>
    </source>
</evidence>
<keyword evidence="11" id="KW-1185">Reference proteome</keyword>
<dbReference type="InterPro" id="IPR005225">
    <property type="entry name" value="Small_GTP-bd"/>
</dbReference>
<dbReference type="HAMAP" id="MF_00072">
    <property type="entry name" value="Rel_fac_3"/>
    <property type="match status" value="1"/>
</dbReference>
<protein>
    <recommendedName>
        <fullName evidence="7 8">Peptide chain release factor 3</fullName>
        <shortName evidence="8">RF-3</shortName>
    </recommendedName>
</protein>
<accession>A0A1G6JS72</accession>
<dbReference type="SUPFAM" id="SSF50447">
    <property type="entry name" value="Translation proteins"/>
    <property type="match status" value="1"/>
</dbReference>
<evidence type="ECO:0000256" key="1">
    <source>
        <dbReference type="ARBA" id="ARBA00004496"/>
    </source>
</evidence>
<organism evidence="10 11">
    <name type="scientific">Succiniclasticum ruminis</name>
    <dbReference type="NCBI Taxonomy" id="40841"/>
    <lineage>
        <taxon>Bacteria</taxon>
        <taxon>Bacillati</taxon>
        <taxon>Bacillota</taxon>
        <taxon>Negativicutes</taxon>
        <taxon>Acidaminococcales</taxon>
        <taxon>Acidaminococcaceae</taxon>
        <taxon>Succiniclasticum</taxon>
    </lineage>
</organism>
<feature type="domain" description="Tr-type G" evidence="9">
    <location>
        <begin position="9"/>
        <end position="279"/>
    </location>
</feature>
<dbReference type="OrthoDB" id="9804431at2"/>
<evidence type="ECO:0000256" key="4">
    <source>
        <dbReference type="ARBA" id="ARBA00022741"/>
    </source>
</evidence>
<dbReference type="PANTHER" id="PTHR43556">
    <property type="entry name" value="PEPTIDE CHAIN RELEASE FACTOR RF3"/>
    <property type="match status" value="1"/>
</dbReference>
<dbReference type="InterPro" id="IPR032090">
    <property type="entry name" value="RF3_C"/>
</dbReference>
<dbReference type="Gene3D" id="3.30.70.3280">
    <property type="entry name" value="Peptide chain release factor 3, domain III"/>
    <property type="match status" value="1"/>
</dbReference>
<dbReference type="SUPFAM" id="SSF52540">
    <property type="entry name" value="P-loop containing nucleoside triphosphate hydrolases"/>
    <property type="match status" value="1"/>
</dbReference>
<evidence type="ECO:0000256" key="5">
    <source>
        <dbReference type="ARBA" id="ARBA00022917"/>
    </source>
</evidence>
<dbReference type="GO" id="GO:0016149">
    <property type="term" value="F:translation release factor activity, codon specific"/>
    <property type="evidence" value="ECO:0007669"/>
    <property type="project" value="UniProtKB-UniRule"/>
</dbReference>
<evidence type="ECO:0000256" key="2">
    <source>
        <dbReference type="ARBA" id="ARBA00009978"/>
    </source>
</evidence>
<keyword evidence="6 8" id="KW-0342">GTP-binding</keyword>
<dbReference type="Pfam" id="PF00009">
    <property type="entry name" value="GTP_EFTU"/>
    <property type="match status" value="1"/>
</dbReference>
<evidence type="ECO:0000256" key="6">
    <source>
        <dbReference type="ARBA" id="ARBA00023134"/>
    </source>
</evidence>
<dbReference type="Proteomes" id="UP000198943">
    <property type="component" value="Unassembled WGS sequence"/>
</dbReference>
<keyword evidence="3 8" id="KW-0963">Cytoplasm</keyword>
<dbReference type="InterPro" id="IPR031157">
    <property type="entry name" value="G_TR_CS"/>
</dbReference>
<dbReference type="GO" id="GO:0006449">
    <property type="term" value="P:regulation of translational termination"/>
    <property type="evidence" value="ECO:0007669"/>
    <property type="project" value="UniProtKB-UniRule"/>
</dbReference>
<dbReference type="InterPro" id="IPR041732">
    <property type="entry name" value="RF3_GTP-bd"/>
</dbReference>
<gene>
    <name evidence="8" type="primary">prfC</name>
    <name evidence="10" type="ORF">SAMN04487864_103241</name>
</gene>
<dbReference type="InterPro" id="IPR000795">
    <property type="entry name" value="T_Tr_GTP-bd_dom"/>
</dbReference>
<dbReference type="InterPro" id="IPR035647">
    <property type="entry name" value="EFG_III/V"/>
</dbReference>
<keyword evidence="4 8" id="KW-0547">Nucleotide-binding</keyword>
<evidence type="ECO:0000256" key="3">
    <source>
        <dbReference type="ARBA" id="ARBA00022490"/>
    </source>
</evidence>
<feature type="binding site" evidence="8">
    <location>
        <begin position="140"/>
        <end position="143"/>
    </location>
    <ligand>
        <name>GTP</name>
        <dbReference type="ChEBI" id="CHEBI:37565"/>
    </ligand>
</feature>
<feature type="binding site" evidence="8">
    <location>
        <begin position="86"/>
        <end position="90"/>
    </location>
    <ligand>
        <name>GTP</name>
        <dbReference type="ChEBI" id="CHEBI:37565"/>
    </ligand>
</feature>
<dbReference type="CDD" id="cd03689">
    <property type="entry name" value="RF3_II"/>
    <property type="match status" value="1"/>
</dbReference>
<dbReference type="SUPFAM" id="SSF54980">
    <property type="entry name" value="EF-G C-terminal domain-like"/>
    <property type="match status" value="1"/>
</dbReference>
<dbReference type="FunFam" id="3.30.70.3280:FF:000001">
    <property type="entry name" value="Peptide chain release factor 3"/>
    <property type="match status" value="1"/>
</dbReference>
<dbReference type="RefSeq" id="WP_093729679.1">
    <property type="nucleotide sequence ID" value="NZ_FMYW01000003.1"/>
</dbReference>
<reference evidence="11" key="1">
    <citation type="submission" date="2016-10" db="EMBL/GenBank/DDBJ databases">
        <authorList>
            <person name="Varghese N."/>
            <person name="Submissions S."/>
        </authorList>
    </citation>
    <scope>NUCLEOTIDE SEQUENCE [LARGE SCALE GENOMIC DNA]</scope>
    <source>
        <strain evidence="11">DSM 11005</strain>
    </source>
</reference>
<dbReference type="GO" id="GO:0003924">
    <property type="term" value="F:GTPase activity"/>
    <property type="evidence" value="ECO:0007669"/>
    <property type="project" value="InterPro"/>
</dbReference>
<evidence type="ECO:0000313" key="11">
    <source>
        <dbReference type="Proteomes" id="UP000198943"/>
    </source>
</evidence>
<dbReference type="InterPro" id="IPR004548">
    <property type="entry name" value="PrfC"/>
</dbReference>
<dbReference type="FunFam" id="3.40.50.300:FF:000542">
    <property type="entry name" value="Peptide chain release factor 3"/>
    <property type="match status" value="1"/>
</dbReference>
<dbReference type="GO" id="GO:0005525">
    <property type="term" value="F:GTP binding"/>
    <property type="evidence" value="ECO:0007669"/>
    <property type="project" value="UniProtKB-UniRule"/>
</dbReference>